<keyword evidence="4" id="KW-0732">Signal</keyword>
<name>A0AAE8SW76_9PEZI</name>
<dbReference type="GO" id="GO:0004190">
    <property type="term" value="F:aspartic-type endopeptidase activity"/>
    <property type="evidence" value="ECO:0007669"/>
    <property type="project" value="UniProtKB-KW"/>
</dbReference>
<keyword evidence="2 3" id="KW-0064">Aspartyl protease</keyword>
<feature type="domain" description="Peptidase A1" evidence="5">
    <location>
        <begin position="76"/>
        <end position="411"/>
    </location>
</feature>
<dbReference type="PROSITE" id="PS00141">
    <property type="entry name" value="ASP_PROTEASE"/>
    <property type="match status" value="2"/>
</dbReference>
<evidence type="ECO:0000256" key="4">
    <source>
        <dbReference type="SAM" id="SignalP"/>
    </source>
</evidence>
<dbReference type="SUPFAM" id="SSF50630">
    <property type="entry name" value="Acid proteases"/>
    <property type="match status" value="1"/>
</dbReference>
<dbReference type="InterPro" id="IPR001461">
    <property type="entry name" value="Aspartic_peptidase_A1"/>
</dbReference>
<dbReference type="InterPro" id="IPR033121">
    <property type="entry name" value="PEPTIDASE_A1"/>
</dbReference>
<dbReference type="GO" id="GO:0006508">
    <property type="term" value="P:proteolysis"/>
    <property type="evidence" value="ECO:0007669"/>
    <property type="project" value="UniProtKB-KW"/>
</dbReference>
<dbReference type="InterPro" id="IPR021109">
    <property type="entry name" value="Peptidase_aspartic_dom_sf"/>
</dbReference>
<keyword evidence="3" id="KW-0378">Hydrolase</keyword>
<evidence type="ECO:0000313" key="7">
    <source>
        <dbReference type="Proteomes" id="UP001187682"/>
    </source>
</evidence>
<feature type="chain" id="PRO_5042035369" description="Peptidase A1 domain-containing protein" evidence="4">
    <location>
        <begin position="20"/>
        <end position="421"/>
    </location>
</feature>
<keyword evidence="7" id="KW-1185">Reference proteome</keyword>
<comment type="caution">
    <text evidence="6">The sequence shown here is derived from an EMBL/GenBank/DDBJ whole genome shotgun (WGS) entry which is preliminary data.</text>
</comment>
<accession>A0AAE8SW76</accession>
<dbReference type="EMBL" id="ONZQ02000008">
    <property type="protein sequence ID" value="SPO03511.1"/>
    <property type="molecule type" value="Genomic_DNA"/>
</dbReference>
<dbReference type="PANTHER" id="PTHR47966:SF1">
    <property type="entry name" value="ASPARTYL PROTEINASE"/>
    <property type="match status" value="1"/>
</dbReference>
<dbReference type="PROSITE" id="PS51767">
    <property type="entry name" value="PEPTIDASE_A1"/>
    <property type="match status" value="1"/>
</dbReference>
<sequence length="421" mass="43854">MRSVSLLLSSLPILPFAAGRGISLPARAPAKQDGKAAYASAMRRWGKRDVSSGLWVGNRLGEETLEAQSHENDAFFTVDIEVGTPGQTLPVILDTGSSDTWVYWAMTDFSDLPGDEKPAYYDPYQSSTARQITDAEWDVQYADGSVASGPVALETISLSNLTLTSATLELANTSSILANSTSGILGLARSLRTSVYPHDVPTIKERIAGAGAHFLNIDLRAGSGGSYSLGDLDDSVEGISWSEGGDEHWTVEVNVFYVEKGEGEGGQAVGNGSAAGFVGVVDTGTSLLFVPGLYVTAYWIGVPSARHDPVLDMWIFPCSGAESLPDVVLEIAGTGKGGAFEAVVPGAYLNFGSIEEGWVGGGVGGGGPAEEMCYGGLQSADGIGVDAVLGDVFIKSQFIVLGLEDGKVGLAKKDLEGDATP</sequence>
<dbReference type="AlphaFoldDB" id="A0AAE8SW76"/>
<reference evidence="6" key="1">
    <citation type="submission" date="2018-03" db="EMBL/GenBank/DDBJ databases">
        <authorList>
            <person name="Guldener U."/>
        </authorList>
    </citation>
    <scope>NUCLEOTIDE SEQUENCE</scope>
</reference>
<dbReference type="PRINTS" id="PR00792">
    <property type="entry name" value="PEPSIN"/>
</dbReference>
<gene>
    <name evidence="6" type="ORF">DNG_06194</name>
</gene>
<evidence type="ECO:0000256" key="3">
    <source>
        <dbReference type="RuleBase" id="RU000454"/>
    </source>
</evidence>
<evidence type="ECO:0000256" key="1">
    <source>
        <dbReference type="ARBA" id="ARBA00007447"/>
    </source>
</evidence>
<evidence type="ECO:0000259" key="5">
    <source>
        <dbReference type="PROSITE" id="PS51767"/>
    </source>
</evidence>
<dbReference type="PANTHER" id="PTHR47966">
    <property type="entry name" value="BETA-SITE APP-CLEAVING ENZYME, ISOFORM A-RELATED"/>
    <property type="match status" value="1"/>
</dbReference>
<organism evidence="6 7">
    <name type="scientific">Cephalotrichum gorgonifer</name>
    <dbReference type="NCBI Taxonomy" id="2041049"/>
    <lineage>
        <taxon>Eukaryota</taxon>
        <taxon>Fungi</taxon>
        <taxon>Dikarya</taxon>
        <taxon>Ascomycota</taxon>
        <taxon>Pezizomycotina</taxon>
        <taxon>Sordariomycetes</taxon>
        <taxon>Hypocreomycetidae</taxon>
        <taxon>Microascales</taxon>
        <taxon>Microascaceae</taxon>
        <taxon>Cephalotrichum</taxon>
    </lineage>
</organism>
<proteinExistence type="inferred from homology"/>
<dbReference type="InterPro" id="IPR001969">
    <property type="entry name" value="Aspartic_peptidase_AS"/>
</dbReference>
<evidence type="ECO:0000313" key="6">
    <source>
        <dbReference type="EMBL" id="SPO03511.1"/>
    </source>
</evidence>
<dbReference type="Gene3D" id="2.40.70.10">
    <property type="entry name" value="Acid Proteases"/>
    <property type="match status" value="2"/>
</dbReference>
<evidence type="ECO:0000256" key="2">
    <source>
        <dbReference type="ARBA" id="ARBA00022750"/>
    </source>
</evidence>
<keyword evidence="3" id="KW-0645">Protease</keyword>
<dbReference type="Proteomes" id="UP001187682">
    <property type="component" value="Unassembled WGS sequence"/>
</dbReference>
<dbReference type="Pfam" id="PF00026">
    <property type="entry name" value="Asp"/>
    <property type="match status" value="1"/>
</dbReference>
<comment type="similarity">
    <text evidence="1 3">Belongs to the peptidase A1 family.</text>
</comment>
<protein>
    <recommendedName>
        <fullName evidence="5">Peptidase A1 domain-containing protein</fullName>
    </recommendedName>
</protein>
<feature type="signal peptide" evidence="4">
    <location>
        <begin position="1"/>
        <end position="19"/>
    </location>
</feature>